<evidence type="ECO:0000313" key="2">
    <source>
        <dbReference type="EMBL" id="TFZ39752.1"/>
    </source>
</evidence>
<dbReference type="OrthoDB" id="9793465at2"/>
<protein>
    <submittedName>
        <fullName evidence="2">Asp23/Gls24 family envelope stress response protein</fullName>
    </submittedName>
</protein>
<reference evidence="2 3" key="1">
    <citation type="submission" date="2019-03" db="EMBL/GenBank/DDBJ databases">
        <title>Draft genome sequence data and analysis of a Fermenting Bacterium, Soehngenia longevitae strain 1933PT, isolated from petroleum reservoir in Azerbaijan.</title>
        <authorList>
            <person name="Grouzdev D.S."/>
            <person name="Bidzhieva S.K."/>
            <person name="Sokolova D.S."/>
            <person name="Tourova T.P."/>
            <person name="Poltaraus A.B."/>
            <person name="Nazina T.N."/>
        </authorList>
    </citation>
    <scope>NUCLEOTIDE SEQUENCE [LARGE SCALE GENOMIC DNA]</scope>
    <source>
        <strain evidence="2 3">1933P</strain>
    </source>
</reference>
<gene>
    <name evidence="2" type="ORF">E4100_06890</name>
</gene>
<proteinExistence type="inferred from homology"/>
<dbReference type="PANTHER" id="PTHR34297">
    <property type="entry name" value="HYPOTHETICAL CYTOSOLIC PROTEIN-RELATED"/>
    <property type="match status" value="1"/>
</dbReference>
<dbReference type="Proteomes" id="UP000298381">
    <property type="component" value="Unassembled WGS sequence"/>
</dbReference>
<keyword evidence="3" id="KW-1185">Reference proteome</keyword>
<dbReference type="PANTHER" id="PTHR34297:SF1">
    <property type="entry name" value="ASP23_GLS24 FAMILY ENVELOPE STRESS RESPONSE PROTEIN"/>
    <property type="match status" value="1"/>
</dbReference>
<dbReference type="Pfam" id="PF03780">
    <property type="entry name" value="Asp23"/>
    <property type="match status" value="1"/>
</dbReference>
<comment type="similarity">
    <text evidence="1">Belongs to the asp23 family.</text>
</comment>
<sequence length="128" mass="14144">MSKNEYIEDVNNANIKISKDVLLSIAAKAISSIEGVELSNTGGGIADIINRKNISKGIKVEIKDSDVTIDLFISVKYGYKVNEVGYDIQNKVKDSIEQMTDLNVKEINVHIENLITGKEEISETIDND</sequence>
<comment type="caution">
    <text evidence="2">The sequence shown here is derived from an EMBL/GenBank/DDBJ whole genome shotgun (WGS) entry which is preliminary data.</text>
</comment>
<evidence type="ECO:0000313" key="3">
    <source>
        <dbReference type="Proteomes" id="UP000298381"/>
    </source>
</evidence>
<dbReference type="AlphaFoldDB" id="A0A4Z0D5A2"/>
<name>A0A4Z0D5A2_9FIRM</name>
<accession>A0A4Z0D5A2</accession>
<dbReference type="RefSeq" id="WP_135271304.1">
    <property type="nucleotide sequence ID" value="NZ_SRIB01000009.1"/>
</dbReference>
<organism evidence="2 3">
    <name type="scientific">Soehngenia longivitae</name>
    <dbReference type="NCBI Taxonomy" id="2562294"/>
    <lineage>
        <taxon>Bacteria</taxon>
        <taxon>Bacillati</taxon>
        <taxon>Bacillota</taxon>
        <taxon>Tissierellia</taxon>
        <taxon>Tissierellales</taxon>
        <taxon>Tissierellaceae</taxon>
        <taxon>Soehngenia</taxon>
    </lineage>
</organism>
<dbReference type="EMBL" id="SRIB01000009">
    <property type="protein sequence ID" value="TFZ39752.1"/>
    <property type="molecule type" value="Genomic_DNA"/>
</dbReference>
<dbReference type="InterPro" id="IPR005531">
    <property type="entry name" value="Asp23"/>
</dbReference>
<evidence type="ECO:0000256" key="1">
    <source>
        <dbReference type="ARBA" id="ARBA00005721"/>
    </source>
</evidence>